<dbReference type="eggNOG" id="ENOG502RYJ9">
    <property type="taxonomic scope" value="Eukaryota"/>
</dbReference>
<dbReference type="PANTHER" id="PTHR38436">
    <property type="entry name" value="POLYKETIDE CYCLASE SNOAL-LIKE DOMAIN"/>
    <property type="match status" value="1"/>
</dbReference>
<dbReference type="InterPro" id="IPR009959">
    <property type="entry name" value="Cyclase_SnoaL-like"/>
</dbReference>
<evidence type="ECO:0008006" key="4">
    <source>
        <dbReference type="Google" id="ProtNLM"/>
    </source>
</evidence>
<accession>S7Z8D2</accession>
<evidence type="ECO:0000313" key="3">
    <source>
        <dbReference type="Proteomes" id="UP000019376"/>
    </source>
</evidence>
<feature type="compositionally biased region" description="Acidic residues" evidence="1">
    <location>
        <begin position="446"/>
        <end position="461"/>
    </location>
</feature>
<evidence type="ECO:0000256" key="1">
    <source>
        <dbReference type="SAM" id="MobiDB-lite"/>
    </source>
</evidence>
<feature type="region of interest" description="Disordered" evidence="1">
    <location>
        <begin position="406"/>
        <end position="525"/>
    </location>
</feature>
<evidence type="ECO:0000313" key="2">
    <source>
        <dbReference type="EMBL" id="EPS26444.1"/>
    </source>
</evidence>
<dbReference type="PhylomeDB" id="S7Z8D2"/>
<sequence>MATVSINAPGLGGGFLYNNGNNNARVCITAETGEFDMDTIKAWQDEGFDIVYVPLDGGGKEYESKLRSVKEGLGVGENYAVIAYGDAANYCLDYYLKSQNASRLCALVAYYPSVIPDTRSRFPMSLQVVVHLAGKTIDVATIPVALGIQGKKRLKTRPLNPGIGTGERLDLAYPAYTYDNAEPGFAEHDMEEYDHLAGDVAFTRTLRALRKGFSRDPDLESRWEEHQEAKFFSSNVGKTMNGYATHKTPGVTYVPTVSGGIGTQALRRFYDQYFVGKLPPSMRIRLLSRTTGADRVVDELYISFEHTQEIPWMLPGVPPTDKRVEIILVSIVCLRAGRLYSEHTYWDQASVLVQVGLLDPKMVPPSAHGVDRLPIVGREAARRILHEDLEEDEHVDYHNRLIRRARARKNRSSRASVAGEESAAEFKSDAETTMPIRQRKKVQTVPEEEEGEDEKEEEKPEEVEKNEPEATNGNTVDKTNGHGEANGGQDENAPKSKQKVKPIPKLKKANHNATVEEGSEGSDKS</sequence>
<dbReference type="SUPFAM" id="SSF54427">
    <property type="entry name" value="NTF2-like"/>
    <property type="match status" value="1"/>
</dbReference>
<gene>
    <name evidence="2" type="ORF">PDE_01381</name>
</gene>
<dbReference type="STRING" id="933388.S7Z8D2"/>
<dbReference type="GO" id="GO:0030638">
    <property type="term" value="P:polyketide metabolic process"/>
    <property type="evidence" value="ECO:0007669"/>
    <property type="project" value="InterPro"/>
</dbReference>
<protein>
    <recommendedName>
        <fullName evidence="4">Dienelactone hydrolase</fullName>
    </recommendedName>
</protein>
<name>S7Z8D2_PENO1</name>
<proteinExistence type="predicted"/>
<dbReference type="EMBL" id="KB644409">
    <property type="protein sequence ID" value="EPS26444.1"/>
    <property type="molecule type" value="Genomic_DNA"/>
</dbReference>
<dbReference type="AlphaFoldDB" id="S7Z8D2"/>
<dbReference type="Proteomes" id="UP000019376">
    <property type="component" value="Unassembled WGS sequence"/>
</dbReference>
<keyword evidence="3" id="KW-1185">Reference proteome</keyword>
<dbReference type="Gene3D" id="3.10.450.50">
    <property type="match status" value="1"/>
</dbReference>
<feature type="compositionally biased region" description="Basic residues" evidence="1">
    <location>
        <begin position="496"/>
        <end position="510"/>
    </location>
</feature>
<dbReference type="HOGENOM" id="CLU_032662_2_1_1"/>
<organism evidence="2 3">
    <name type="scientific">Penicillium oxalicum (strain 114-2 / CGMCC 5302)</name>
    <name type="common">Penicillium decumbens</name>
    <dbReference type="NCBI Taxonomy" id="933388"/>
    <lineage>
        <taxon>Eukaryota</taxon>
        <taxon>Fungi</taxon>
        <taxon>Dikarya</taxon>
        <taxon>Ascomycota</taxon>
        <taxon>Pezizomycotina</taxon>
        <taxon>Eurotiomycetes</taxon>
        <taxon>Eurotiomycetidae</taxon>
        <taxon>Eurotiales</taxon>
        <taxon>Aspergillaceae</taxon>
        <taxon>Penicillium</taxon>
    </lineage>
</organism>
<dbReference type="OrthoDB" id="5440at2759"/>
<dbReference type="PANTHER" id="PTHR38436:SF3">
    <property type="entry name" value="CARBOXYMETHYLENEBUTENOLIDASE-RELATED"/>
    <property type="match status" value="1"/>
</dbReference>
<reference evidence="2 3" key="1">
    <citation type="journal article" date="2013" name="PLoS ONE">
        <title>Genomic and secretomic analyses reveal unique features of the lignocellulolytic enzyme system of Penicillium decumbens.</title>
        <authorList>
            <person name="Liu G."/>
            <person name="Zhang L."/>
            <person name="Wei X."/>
            <person name="Zou G."/>
            <person name="Qin Y."/>
            <person name="Ma L."/>
            <person name="Li J."/>
            <person name="Zheng H."/>
            <person name="Wang S."/>
            <person name="Wang C."/>
            <person name="Xun L."/>
            <person name="Zhao G.-P."/>
            <person name="Zhou Z."/>
            <person name="Qu Y."/>
        </authorList>
    </citation>
    <scope>NUCLEOTIDE SEQUENCE [LARGE SCALE GENOMIC DNA]</scope>
    <source>
        <strain evidence="3">114-2 / CGMCC 5302</strain>
    </source>
</reference>
<dbReference type="InterPro" id="IPR032710">
    <property type="entry name" value="NTF2-like_dom_sf"/>
</dbReference>